<sequence>MLDLNVNITLTTDASLDYEKAKDMEVEELPQGSRTQMEDSGTSNSSVVNAEEAPTPSNAGEEDSTNNTTSSFIFDILKKDKDGLCNTTYYGEAKDQNPSLQFVTRSLFPVTGDGGGGKEAECGLGLSSASLTARPQWLNLSFAESGGQAQAELRIMQQKKPQPRKSRRGPRSRSSQYRGVTFYRRTGRWESHIWDCGKQVYLGGFDTAHSAARAYDRAAIKFRGVDADINFTLGDYEEDMKQLGHLNKEEFVHVLRRQSTGASRGNSKYRGVALPKCGGAGGRWEARMAQFPEKKVFEKEGIKCNTGREAAAVTNFVDPSIYEGEVVLDASIEGSGHNLDLSLGISQPSSGQKGNGNLGDFQFRYKERPMVNGSAASAAVGQTPHVLTMLAKHPALYSGMYPGFLQKHEEMDSDHNRAQAVSSPRYTNWAWQVHGNSQSVSPVQVFSIAASSGFPSSMASTAPPAANYFPPNFQGSASASYNVSRLPFPTPSTM</sequence>
<evidence type="ECO:0000256" key="5">
    <source>
        <dbReference type="ARBA" id="ARBA00023163"/>
    </source>
</evidence>
<dbReference type="Proteomes" id="UP000507222">
    <property type="component" value="Unassembled WGS sequence"/>
</dbReference>
<organism evidence="10 11">
    <name type="scientific">Prunus armeniaca</name>
    <name type="common">Apricot</name>
    <name type="synonym">Armeniaca vulgaris</name>
    <dbReference type="NCBI Taxonomy" id="36596"/>
    <lineage>
        <taxon>Eukaryota</taxon>
        <taxon>Viridiplantae</taxon>
        <taxon>Streptophyta</taxon>
        <taxon>Embryophyta</taxon>
        <taxon>Tracheophyta</taxon>
        <taxon>Spermatophyta</taxon>
        <taxon>Magnoliopsida</taxon>
        <taxon>eudicotyledons</taxon>
        <taxon>Gunneridae</taxon>
        <taxon>Pentapetalae</taxon>
        <taxon>rosids</taxon>
        <taxon>fabids</taxon>
        <taxon>Rosales</taxon>
        <taxon>Rosaceae</taxon>
        <taxon>Amygdaloideae</taxon>
        <taxon>Amygdaleae</taxon>
        <taxon>Prunus</taxon>
    </lineage>
</organism>
<dbReference type="AlphaFoldDB" id="A0A6J5U4S0"/>
<keyword evidence="6" id="KW-0539">Nucleus</keyword>
<keyword evidence="5" id="KW-0804">Transcription</keyword>
<evidence type="ECO:0000256" key="4">
    <source>
        <dbReference type="ARBA" id="ARBA00023159"/>
    </source>
</evidence>
<dbReference type="CDD" id="cd00018">
    <property type="entry name" value="AP2"/>
    <property type="match status" value="1"/>
</dbReference>
<evidence type="ECO:0000313" key="11">
    <source>
        <dbReference type="Proteomes" id="UP000507222"/>
    </source>
</evidence>
<dbReference type="FunFam" id="3.30.730.10:FF:000004">
    <property type="entry name" value="AP2-like ethylene-responsive transcription factor"/>
    <property type="match status" value="1"/>
</dbReference>
<dbReference type="GO" id="GO:0005634">
    <property type="term" value="C:nucleus"/>
    <property type="evidence" value="ECO:0007669"/>
    <property type="project" value="UniProtKB-SubCell"/>
</dbReference>
<dbReference type="GO" id="GO:0003700">
    <property type="term" value="F:DNA-binding transcription factor activity"/>
    <property type="evidence" value="ECO:0007669"/>
    <property type="project" value="InterPro"/>
</dbReference>
<feature type="compositionally biased region" description="Polar residues" evidence="8">
    <location>
        <begin position="32"/>
        <end position="48"/>
    </location>
</feature>
<evidence type="ECO:0000256" key="6">
    <source>
        <dbReference type="ARBA" id="ARBA00023242"/>
    </source>
</evidence>
<dbReference type="PROSITE" id="PS51032">
    <property type="entry name" value="AP2_ERF"/>
    <property type="match status" value="1"/>
</dbReference>
<evidence type="ECO:0000259" key="9">
    <source>
        <dbReference type="PROSITE" id="PS51032"/>
    </source>
</evidence>
<dbReference type="PANTHER" id="PTHR32467">
    <property type="entry name" value="AP2-LIKE ETHYLENE-RESPONSIVE TRANSCRIPTION FACTOR"/>
    <property type="match status" value="1"/>
</dbReference>
<dbReference type="Pfam" id="PF00847">
    <property type="entry name" value="AP2"/>
    <property type="match status" value="1"/>
</dbReference>
<dbReference type="SUPFAM" id="SSF54171">
    <property type="entry name" value="DNA-binding domain"/>
    <property type="match status" value="1"/>
</dbReference>
<evidence type="ECO:0000313" key="10">
    <source>
        <dbReference type="EMBL" id="CAB4270617.1"/>
    </source>
</evidence>
<dbReference type="InterPro" id="IPR036955">
    <property type="entry name" value="AP2/ERF_dom_sf"/>
</dbReference>
<evidence type="ECO:0000256" key="3">
    <source>
        <dbReference type="ARBA" id="ARBA00023125"/>
    </source>
</evidence>
<evidence type="ECO:0000256" key="2">
    <source>
        <dbReference type="ARBA" id="ARBA00023015"/>
    </source>
</evidence>
<dbReference type="Gene3D" id="3.30.730.10">
    <property type="entry name" value="AP2/ERF domain"/>
    <property type="match status" value="1"/>
</dbReference>
<reference evidence="10 11" key="1">
    <citation type="submission" date="2020-05" db="EMBL/GenBank/DDBJ databases">
        <authorList>
            <person name="Campoy J."/>
            <person name="Schneeberger K."/>
            <person name="Spophaly S."/>
        </authorList>
    </citation>
    <scope>NUCLEOTIDE SEQUENCE [LARGE SCALE GENOMIC DNA]</scope>
    <source>
        <strain evidence="10">PruArmRojPasFocal</strain>
    </source>
</reference>
<protein>
    <recommendedName>
        <fullName evidence="9">AP2/ERF domain-containing protein</fullName>
    </recommendedName>
</protein>
<keyword evidence="3" id="KW-0238">DNA-binding</keyword>
<dbReference type="GO" id="GO:0003677">
    <property type="term" value="F:DNA binding"/>
    <property type="evidence" value="ECO:0007669"/>
    <property type="project" value="UniProtKB-KW"/>
</dbReference>
<evidence type="ECO:0000256" key="7">
    <source>
        <dbReference type="ARBA" id="ARBA00037973"/>
    </source>
</evidence>
<accession>A0A6J5U4S0</accession>
<dbReference type="SMART" id="SM00380">
    <property type="entry name" value="AP2"/>
    <property type="match status" value="1"/>
</dbReference>
<dbReference type="InterPro" id="IPR016177">
    <property type="entry name" value="DNA-bd_dom_sf"/>
</dbReference>
<keyword evidence="4" id="KW-0010">Activator</keyword>
<gene>
    <name evidence="10" type="ORF">CURHAP_LOCUS16817</name>
</gene>
<feature type="compositionally biased region" description="Basic residues" evidence="8">
    <location>
        <begin position="161"/>
        <end position="171"/>
    </location>
</feature>
<dbReference type="PANTHER" id="PTHR32467:SF245">
    <property type="entry name" value="AP2_ERF DOMAIN-CONTAINING PROTEIN"/>
    <property type="match status" value="1"/>
</dbReference>
<dbReference type="InterPro" id="IPR001471">
    <property type="entry name" value="AP2/ERF_dom"/>
</dbReference>
<feature type="domain" description="AP2/ERF" evidence="9">
    <location>
        <begin position="176"/>
        <end position="232"/>
    </location>
</feature>
<feature type="region of interest" description="Disordered" evidence="8">
    <location>
        <begin position="21"/>
        <end position="67"/>
    </location>
</feature>
<keyword evidence="2" id="KW-0805">Transcription regulation</keyword>
<dbReference type="EMBL" id="CAEKDK010000002">
    <property type="protein sequence ID" value="CAB4270617.1"/>
    <property type="molecule type" value="Genomic_DNA"/>
</dbReference>
<name>A0A6J5U4S0_PRUAR</name>
<comment type="similarity">
    <text evidence="7">Belongs to the AP2/ERF transcription factor family. AP2 subfamily.</text>
</comment>
<comment type="subcellular location">
    <subcellularLocation>
        <location evidence="1">Nucleus</location>
    </subcellularLocation>
</comment>
<evidence type="ECO:0000256" key="8">
    <source>
        <dbReference type="SAM" id="MobiDB-lite"/>
    </source>
</evidence>
<feature type="region of interest" description="Disordered" evidence="8">
    <location>
        <begin position="156"/>
        <end position="177"/>
    </location>
</feature>
<evidence type="ECO:0000256" key="1">
    <source>
        <dbReference type="ARBA" id="ARBA00004123"/>
    </source>
</evidence>
<proteinExistence type="inferred from homology"/>